<evidence type="ECO:0000256" key="14">
    <source>
        <dbReference type="SAM" id="SignalP"/>
    </source>
</evidence>
<dbReference type="Pfam" id="PF01297">
    <property type="entry name" value="ZnuA"/>
    <property type="match status" value="1"/>
</dbReference>
<comment type="similarity">
    <text evidence="2 13">Belongs to the bacterial solute-binding protein 9 family.</text>
</comment>
<dbReference type="EMBL" id="CP000627">
    <property type="protein sequence ID" value="ABQ20690.1"/>
    <property type="molecule type" value="Genomic_DNA"/>
</dbReference>
<name>A0A0H3AJQ2_VIBC3</name>
<keyword evidence="11" id="KW-1015">Disulfide bond</keyword>
<evidence type="ECO:0000256" key="8">
    <source>
        <dbReference type="ARBA" id="ARBA00022833"/>
    </source>
</evidence>
<keyword evidence="8" id="KW-0862">Zinc</keyword>
<reference evidence="15 16" key="1">
    <citation type="submission" date="2007-03" db="EMBL/GenBank/DDBJ databases">
        <authorList>
            <person name="Heidelberg J."/>
        </authorList>
    </citation>
    <scope>NUCLEOTIDE SEQUENCE [LARGE SCALE GENOMIC DNA]</scope>
    <source>
        <strain evidence="16">ATCC 39541 / Classical Ogawa 395 / O395</strain>
    </source>
</reference>
<dbReference type="PRINTS" id="PR00690">
    <property type="entry name" value="ADHESNFAMILY"/>
</dbReference>
<evidence type="ECO:0000256" key="2">
    <source>
        <dbReference type="ARBA" id="ARBA00011028"/>
    </source>
</evidence>
<keyword evidence="4 13" id="KW-0813">Transport</keyword>
<evidence type="ECO:0000256" key="5">
    <source>
        <dbReference type="ARBA" id="ARBA00022723"/>
    </source>
</evidence>
<evidence type="ECO:0000256" key="13">
    <source>
        <dbReference type="RuleBase" id="RU003512"/>
    </source>
</evidence>
<proteinExistence type="inferred from homology"/>
<dbReference type="GO" id="GO:0046872">
    <property type="term" value="F:metal ion binding"/>
    <property type="evidence" value="ECO:0007669"/>
    <property type="project" value="UniProtKB-KW"/>
</dbReference>
<dbReference type="KEGG" id="vcr:VC395_2196"/>
<evidence type="ECO:0000313" key="15">
    <source>
        <dbReference type="EMBL" id="ABQ20690.1"/>
    </source>
</evidence>
<dbReference type="GO" id="GO:0006829">
    <property type="term" value="P:zinc ion transport"/>
    <property type="evidence" value="ECO:0007669"/>
    <property type="project" value="UniProtKB-KW"/>
</dbReference>
<dbReference type="Gene3D" id="3.40.50.1980">
    <property type="entry name" value="Nitrogenase molybdenum iron protein domain"/>
    <property type="match status" value="2"/>
</dbReference>
<dbReference type="InterPro" id="IPR035520">
    <property type="entry name" value="ZnuA"/>
</dbReference>
<dbReference type="KEGG" id="vco:VC0395_A1667"/>
<keyword evidence="9" id="KW-0864">Zinc transport</keyword>
<evidence type="ECO:0000256" key="9">
    <source>
        <dbReference type="ARBA" id="ARBA00022906"/>
    </source>
</evidence>
<feature type="signal peptide" evidence="14">
    <location>
        <begin position="1"/>
        <end position="23"/>
    </location>
</feature>
<dbReference type="NCBIfam" id="NF007091">
    <property type="entry name" value="PRK09545.1"/>
    <property type="match status" value="1"/>
</dbReference>
<keyword evidence="7" id="KW-0574">Periplasm</keyword>
<comment type="function">
    <text evidence="12">Part of the ATP-binding cassette (ABC) transport system ZnuABC involved in zinc import. Binds zinc with high affinity and specificity and delivers it to the membrane permease for translocation into the cytoplasm.</text>
</comment>
<dbReference type="PANTHER" id="PTHR42953:SF3">
    <property type="entry name" value="HIGH-AFFINITY ZINC UPTAKE SYSTEM PROTEIN ZNUA"/>
    <property type="match status" value="1"/>
</dbReference>
<evidence type="ECO:0000256" key="3">
    <source>
        <dbReference type="ARBA" id="ARBA00015915"/>
    </source>
</evidence>
<evidence type="ECO:0000313" key="16">
    <source>
        <dbReference type="Proteomes" id="UP000000249"/>
    </source>
</evidence>
<dbReference type="FunFam" id="3.40.50.1980:FF:000070">
    <property type="entry name" value="Zinc ABC transporter, periplasmic zinc-binding protein"/>
    <property type="match status" value="1"/>
</dbReference>
<evidence type="ECO:0000256" key="7">
    <source>
        <dbReference type="ARBA" id="ARBA00022764"/>
    </source>
</evidence>
<dbReference type="GO" id="GO:0042597">
    <property type="term" value="C:periplasmic space"/>
    <property type="evidence" value="ECO:0007669"/>
    <property type="project" value="UniProtKB-SubCell"/>
</dbReference>
<keyword evidence="6 14" id="KW-0732">Signal</keyword>
<dbReference type="InterPro" id="IPR006128">
    <property type="entry name" value="Lipoprotein_PsaA-like"/>
</dbReference>
<keyword evidence="10" id="KW-0406">Ion transport</keyword>
<feature type="chain" id="PRO_5030008197" description="High-affinity zinc uptake system protein ZnuA" evidence="14">
    <location>
        <begin position="24"/>
        <end position="297"/>
    </location>
</feature>
<evidence type="ECO:0000256" key="1">
    <source>
        <dbReference type="ARBA" id="ARBA00004418"/>
    </source>
</evidence>
<dbReference type="Proteomes" id="UP000000249">
    <property type="component" value="Chromosome 1"/>
</dbReference>
<dbReference type="PANTHER" id="PTHR42953">
    <property type="entry name" value="HIGH-AFFINITY ZINC UPTAKE SYSTEM PROTEIN ZNUA-RELATED"/>
    <property type="match status" value="1"/>
</dbReference>
<gene>
    <name evidence="15" type="primary">znuA</name>
    <name evidence="15" type="ordered locus">VC0395_A1667</name>
</gene>
<evidence type="ECO:0000256" key="11">
    <source>
        <dbReference type="ARBA" id="ARBA00023157"/>
    </source>
</evidence>
<evidence type="ECO:0000256" key="6">
    <source>
        <dbReference type="ARBA" id="ARBA00022729"/>
    </source>
</evidence>
<evidence type="ECO:0000256" key="10">
    <source>
        <dbReference type="ARBA" id="ARBA00023065"/>
    </source>
</evidence>
<evidence type="ECO:0000256" key="12">
    <source>
        <dbReference type="ARBA" id="ARBA00045516"/>
    </source>
</evidence>
<dbReference type="InterPro" id="IPR006129">
    <property type="entry name" value="AdhesinB"/>
</dbReference>
<dbReference type="SUPFAM" id="SSF53807">
    <property type="entry name" value="Helical backbone' metal receptor"/>
    <property type="match status" value="1"/>
</dbReference>
<dbReference type="eggNOG" id="COG4531">
    <property type="taxonomic scope" value="Bacteria"/>
</dbReference>
<sequence length="297" mass="32913">MATMLSRYFLLTVAALFAQSASAIEVLTSIKPIQMITYELMLGTGTPDVLLPSGASPHDYALRPSDVKRIQQADLVIWFGQDLEPFMSKLLEGRTSALTLSQVPNLALREYGEEEQHEHDGHHHGHYDPHFWLGIGPVGQVASAITAKLIELDADQQQQYQDNLVRFLANLAEQDNTIGEKLKPVTTVPYYVFHDAYGYFEQHFALNNLGHFTVSPERKPGAKTLIAIKKTLNDQLAKCVFSEPQFEPAIIETVVRGTSAKIGVLDPLGISIELQAGSYFAFLNSLAESYYACLSQS</sequence>
<dbReference type="GO" id="GO:0007155">
    <property type="term" value="P:cell adhesion"/>
    <property type="evidence" value="ECO:0007669"/>
    <property type="project" value="InterPro"/>
</dbReference>
<dbReference type="InterPro" id="IPR050492">
    <property type="entry name" value="Bact_metal-bind_prot9"/>
</dbReference>
<dbReference type="PATRIC" id="fig|345073.21.peg.2122"/>
<evidence type="ECO:0000256" key="4">
    <source>
        <dbReference type="ARBA" id="ARBA00022448"/>
    </source>
</evidence>
<dbReference type="OrthoDB" id="7346865at2"/>
<accession>A0A0H3AJQ2</accession>
<organism evidence="15 16">
    <name type="scientific">Vibrio cholerae serotype O1 (strain ATCC 39541 / Classical Ogawa 395 / O395)</name>
    <dbReference type="NCBI Taxonomy" id="345073"/>
    <lineage>
        <taxon>Bacteria</taxon>
        <taxon>Pseudomonadati</taxon>
        <taxon>Pseudomonadota</taxon>
        <taxon>Gammaproteobacteria</taxon>
        <taxon>Vibrionales</taxon>
        <taxon>Vibrionaceae</taxon>
        <taxon>Vibrio</taxon>
    </lineage>
</organism>
<dbReference type="PRINTS" id="PR00691">
    <property type="entry name" value="ADHESINB"/>
</dbReference>
<dbReference type="AlphaFoldDB" id="A0A0H3AJQ2"/>
<dbReference type="InterPro" id="IPR006127">
    <property type="entry name" value="ZnuA-like"/>
</dbReference>
<dbReference type="FunFam" id="3.40.50.1980:FF:000006">
    <property type="entry name" value="Zinc ABC transporter substrate-binding protein ZnuA"/>
    <property type="match status" value="1"/>
</dbReference>
<comment type="subcellular location">
    <subcellularLocation>
        <location evidence="1">Periplasm</location>
    </subcellularLocation>
</comment>
<protein>
    <recommendedName>
        <fullName evidence="3">High-affinity zinc uptake system protein ZnuA</fullName>
    </recommendedName>
</protein>
<dbReference type="CDD" id="cd01019">
    <property type="entry name" value="ZnuA"/>
    <property type="match status" value="1"/>
</dbReference>
<keyword evidence="5" id="KW-0479">Metal-binding</keyword>